<evidence type="ECO:0000256" key="1">
    <source>
        <dbReference type="SAM" id="Phobius"/>
    </source>
</evidence>
<feature type="transmembrane region" description="Helical" evidence="1">
    <location>
        <begin position="57"/>
        <end position="81"/>
    </location>
</feature>
<organism evidence="2">
    <name type="scientific">Pararge aegeria</name>
    <name type="common">speckled wood butterfly</name>
    <dbReference type="NCBI Taxonomy" id="116150"/>
    <lineage>
        <taxon>Eukaryota</taxon>
        <taxon>Metazoa</taxon>
        <taxon>Ecdysozoa</taxon>
        <taxon>Arthropoda</taxon>
        <taxon>Hexapoda</taxon>
        <taxon>Insecta</taxon>
        <taxon>Pterygota</taxon>
        <taxon>Neoptera</taxon>
        <taxon>Endopterygota</taxon>
        <taxon>Lepidoptera</taxon>
        <taxon>Glossata</taxon>
        <taxon>Ditrysia</taxon>
        <taxon>Papilionoidea</taxon>
        <taxon>Nymphalidae</taxon>
        <taxon>Satyrinae</taxon>
        <taxon>Satyrini</taxon>
        <taxon>Parargina</taxon>
        <taxon>Pararge</taxon>
    </lineage>
</organism>
<keyword evidence="1" id="KW-0812">Transmembrane</keyword>
<protein>
    <submittedName>
        <fullName evidence="2">Uncharacterized protein</fullName>
    </submittedName>
</protein>
<reference evidence="2" key="2">
    <citation type="submission" date="2013-05" db="EMBL/GenBank/DDBJ databases">
        <authorList>
            <person name="Carter J.-M."/>
            <person name="Baker S.C."/>
            <person name="Pink R."/>
            <person name="Carter D.R.F."/>
            <person name="Collins A."/>
            <person name="Tomlin J."/>
            <person name="Gibbs M."/>
            <person name="Breuker C.J."/>
        </authorList>
    </citation>
    <scope>NUCLEOTIDE SEQUENCE</scope>
    <source>
        <tissue evidence="2">Ovary</tissue>
    </source>
</reference>
<name>S4P7D2_9NEOP</name>
<reference evidence="2" key="1">
    <citation type="journal article" date="2013" name="BMC Genomics">
        <title>Unscrambling butterfly oogenesis.</title>
        <authorList>
            <person name="Carter J.M."/>
            <person name="Baker S.C."/>
            <person name="Pink R."/>
            <person name="Carter D.R."/>
            <person name="Collins A."/>
            <person name="Tomlin J."/>
            <person name="Gibbs M."/>
            <person name="Breuker C.J."/>
        </authorList>
    </citation>
    <scope>NUCLEOTIDE SEQUENCE</scope>
    <source>
        <tissue evidence="2">Ovary</tissue>
    </source>
</reference>
<proteinExistence type="predicted"/>
<evidence type="ECO:0000313" key="2">
    <source>
        <dbReference type="EMBL" id="JAA87876.1"/>
    </source>
</evidence>
<accession>S4P7D2</accession>
<dbReference type="AlphaFoldDB" id="S4P7D2"/>
<feature type="non-terminal residue" evidence="2">
    <location>
        <position position="82"/>
    </location>
</feature>
<sequence length="82" mass="9323">MLPARPAWLNPLQTQNSLMAQSLVNLGFENWTLNSNRSKIPIILMTVLLRSLHTERYTYLLVTIISYSALFSVSLALVTFLL</sequence>
<keyword evidence="1" id="KW-1133">Transmembrane helix</keyword>
<dbReference type="EMBL" id="GAIX01004684">
    <property type="protein sequence ID" value="JAA87876.1"/>
    <property type="molecule type" value="Transcribed_RNA"/>
</dbReference>
<keyword evidence="1" id="KW-0472">Membrane</keyword>